<keyword evidence="2" id="KW-1185">Reference proteome</keyword>
<dbReference type="EMBL" id="LWBO01000012">
    <property type="protein sequence ID" value="OQP48439.1"/>
    <property type="molecule type" value="Genomic_DNA"/>
</dbReference>
<reference evidence="1 2" key="1">
    <citation type="submission" date="2016-04" db="EMBL/GenBank/DDBJ databases">
        <authorList>
            <person name="Chen L."/>
            <person name="Zhuang W."/>
            <person name="Wang G."/>
        </authorList>
    </citation>
    <scope>NUCLEOTIDE SEQUENCE [LARGE SCALE GENOMIC DNA]</scope>
    <source>
        <strain evidence="2">GR20</strain>
    </source>
</reference>
<organism evidence="1 2">
    <name type="scientific">Niastella koreensis</name>
    <dbReference type="NCBI Taxonomy" id="354356"/>
    <lineage>
        <taxon>Bacteria</taxon>
        <taxon>Pseudomonadati</taxon>
        <taxon>Bacteroidota</taxon>
        <taxon>Chitinophagia</taxon>
        <taxon>Chitinophagales</taxon>
        <taxon>Chitinophagaceae</taxon>
        <taxon>Niastella</taxon>
    </lineage>
</organism>
<proteinExistence type="predicted"/>
<dbReference type="Proteomes" id="UP000192277">
    <property type="component" value="Unassembled WGS sequence"/>
</dbReference>
<evidence type="ECO:0000313" key="2">
    <source>
        <dbReference type="Proteomes" id="UP000192277"/>
    </source>
</evidence>
<protein>
    <submittedName>
        <fullName evidence="1">Uncharacterized protein</fullName>
    </submittedName>
</protein>
<evidence type="ECO:0000313" key="1">
    <source>
        <dbReference type="EMBL" id="OQP48439.1"/>
    </source>
</evidence>
<sequence length="72" mass="7733">MVISIVTGSPVGWCGRREVAIAAGILMFIKFKILSANYKYPSIKKTACELVFQGRKLAVVAGGTKKEKGSSQ</sequence>
<comment type="caution">
    <text evidence="1">The sequence shown here is derived from an EMBL/GenBank/DDBJ whole genome shotgun (WGS) entry which is preliminary data.</text>
</comment>
<name>A0ABX3NW37_9BACT</name>
<accession>A0ABX3NW37</accession>
<gene>
    <name evidence="1" type="ORF">A4D02_06920</name>
</gene>